<dbReference type="EC" id="2.3.1.129" evidence="8"/>
<reference evidence="10 11" key="1">
    <citation type="submission" date="2020-02" db="EMBL/GenBank/DDBJ databases">
        <title>Draft genome sequence of Limisphaera ngatamarikiensis NGM72.4T, a thermophilic Verrucomicrobia grouped in subdivision 3.</title>
        <authorList>
            <person name="Carere C.R."/>
            <person name="Steen J."/>
            <person name="Hugenholtz P."/>
            <person name="Stott M.B."/>
        </authorList>
    </citation>
    <scope>NUCLEOTIDE SEQUENCE [LARGE SCALE GENOMIC DNA]</scope>
    <source>
        <strain evidence="10 11">NGM72.4</strain>
    </source>
</reference>
<evidence type="ECO:0000256" key="1">
    <source>
        <dbReference type="ARBA" id="ARBA00022490"/>
    </source>
</evidence>
<protein>
    <recommendedName>
        <fullName evidence="8">Acyl-[acyl-carrier-protein]--UDP-N-acetylglucosamine O-acyltransferase</fullName>
        <shortName evidence="8">UDP-N-acetylglucosamine acyltransferase</shortName>
        <ecNumber evidence="8">2.3.1.129</ecNumber>
    </recommendedName>
</protein>
<dbReference type="InterPro" id="IPR011004">
    <property type="entry name" value="Trimer_LpxA-like_sf"/>
</dbReference>
<evidence type="ECO:0000256" key="8">
    <source>
        <dbReference type="HAMAP-Rule" id="MF_00387"/>
    </source>
</evidence>
<evidence type="ECO:0000256" key="2">
    <source>
        <dbReference type="ARBA" id="ARBA00022516"/>
    </source>
</evidence>
<comment type="caution">
    <text evidence="10">The sequence shown here is derived from an EMBL/GenBank/DDBJ whole genome shotgun (WGS) entry which is preliminary data.</text>
</comment>
<dbReference type="InterPro" id="IPR037157">
    <property type="entry name" value="Acetyltransf_C_sf"/>
</dbReference>
<dbReference type="UniPathway" id="UPA00359">
    <property type="reaction ID" value="UER00477"/>
</dbReference>
<dbReference type="AlphaFoldDB" id="A0A6M1RKC9"/>
<accession>A0A6M1RKC9</accession>
<dbReference type="GO" id="GO:0008780">
    <property type="term" value="F:acyl-[acyl-carrier-protein]-UDP-N-acetylglucosamine O-acyltransferase activity"/>
    <property type="evidence" value="ECO:0007669"/>
    <property type="project" value="UniProtKB-UniRule"/>
</dbReference>
<keyword evidence="1 8" id="KW-0963">Cytoplasm</keyword>
<name>A0A6M1RKC9_9BACT</name>
<dbReference type="InterPro" id="IPR010137">
    <property type="entry name" value="Lipid_A_LpxA"/>
</dbReference>
<evidence type="ECO:0000256" key="7">
    <source>
        <dbReference type="ARBA" id="ARBA00023315"/>
    </source>
</evidence>
<evidence type="ECO:0000313" key="10">
    <source>
        <dbReference type="EMBL" id="NGO38103.1"/>
    </source>
</evidence>
<comment type="similarity">
    <text evidence="8">Belongs to the transferase hexapeptide repeat family. LpxA subfamily.</text>
</comment>
<evidence type="ECO:0000259" key="9">
    <source>
        <dbReference type="Pfam" id="PF13720"/>
    </source>
</evidence>
<dbReference type="PIRSF" id="PIRSF000456">
    <property type="entry name" value="UDP-GlcNAc_acltr"/>
    <property type="match status" value="1"/>
</dbReference>
<evidence type="ECO:0000256" key="4">
    <source>
        <dbReference type="ARBA" id="ARBA00022679"/>
    </source>
</evidence>
<comment type="pathway">
    <text evidence="8">Glycolipid biosynthesis; lipid IV(A) biosynthesis; lipid IV(A) from (3R)-3-hydroxytetradecanoyl-[acyl-carrier-protein] and UDP-N-acetyl-alpha-D-glucosamine: step 1/6.</text>
</comment>
<dbReference type="InterPro" id="IPR018357">
    <property type="entry name" value="Hexapep_transf_CS"/>
</dbReference>
<evidence type="ECO:0000256" key="3">
    <source>
        <dbReference type="ARBA" id="ARBA00022556"/>
    </source>
</evidence>
<keyword evidence="2 8" id="KW-0444">Lipid biosynthesis</keyword>
<evidence type="ECO:0000256" key="5">
    <source>
        <dbReference type="ARBA" id="ARBA00022737"/>
    </source>
</evidence>
<dbReference type="InterPro" id="IPR029098">
    <property type="entry name" value="Acetyltransf_C"/>
</dbReference>
<dbReference type="EMBL" id="JAAKYA010000010">
    <property type="protein sequence ID" value="NGO38103.1"/>
    <property type="molecule type" value="Genomic_DNA"/>
</dbReference>
<dbReference type="Pfam" id="PF13720">
    <property type="entry name" value="Acetyltransf_11"/>
    <property type="match status" value="1"/>
</dbReference>
<keyword evidence="7 8" id="KW-0012">Acyltransferase</keyword>
<dbReference type="Gene3D" id="1.20.1180.10">
    <property type="entry name" value="Udp N-acetylglucosamine O-acyltransferase, C-terminal domain"/>
    <property type="match status" value="1"/>
</dbReference>
<dbReference type="PANTHER" id="PTHR43480">
    <property type="entry name" value="ACYL-[ACYL-CARRIER-PROTEIN]--UDP-N-ACETYLGLUCOSAMINE O-ACYLTRANSFERASE"/>
    <property type="match status" value="1"/>
</dbReference>
<keyword evidence="5 8" id="KW-0677">Repeat</keyword>
<organism evidence="10 11">
    <name type="scientific">Limisphaera ngatamarikiensis</name>
    <dbReference type="NCBI Taxonomy" id="1324935"/>
    <lineage>
        <taxon>Bacteria</taxon>
        <taxon>Pseudomonadati</taxon>
        <taxon>Verrucomicrobiota</taxon>
        <taxon>Verrucomicrobiia</taxon>
        <taxon>Limisphaerales</taxon>
        <taxon>Limisphaeraceae</taxon>
        <taxon>Limisphaera</taxon>
    </lineage>
</organism>
<sequence length="256" mass="27609">MSIHPTAIIHPGARIGRDCVIGPYCVIGEHVELGDRCRLHSHVVIDGHTRLGCDNEIYPFASIGLRTQDLKWQGGVTRVEIGDRNTFREGVTVHSATGDGGATIIGSDNHILAYCHIAHDCVLGNHIIMSSYAGLAGHVHVEDQAVLAGYAAVHQFCRIGRLAMVGGCSKVVQDVPPFMLADGNPAETVTINKVGLERAGIAEEVQAALRQAHKLLFRSGLSLPNALARIEAELPPYPELRHLVNFIRSSSRGISR</sequence>
<dbReference type="PANTHER" id="PTHR43480:SF1">
    <property type="entry name" value="ACYL-[ACYL-CARRIER-PROTEIN]--UDP-N-ACETYLGLUCOSAMINE O-ACYLTRANSFERASE, MITOCHONDRIAL-RELATED"/>
    <property type="match status" value="1"/>
</dbReference>
<dbReference type="InterPro" id="IPR001451">
    <property type="entry name" value="Hexapep"/>
</dbReference>
<evidence type="ECO:0000256" key="6">
    <source>
        <dbReference type="ARBA" id="ARBA00023098"/>
    </source>
</evidence>
<keyword evidence="11" id="KW-1185">Reference proteome</keyword>
<comment type="function">
    <text evidence="8">Involved in the biosynthesis of lipid A, a phosphorylated glycolipid that anchors the lipopolysaccharide to the outer membrane of the cell.</text>
</comment>
<dbReference type="Pfam" id="PF00132">
    <property type="entry name" value="Hexapep"/>
    <property type="match status" value="1"/>
</dbReference>
<gene>
    <name evidence="8 10" type="primary">lpxA</name>
    <name evidence="10" type="ORF">G4L39_01650</name>
</gene>
<dbReference type="HAMAP" id="MF_00387">
    <property type="entry name" value="LpxA"/>
    <property type="match status" value="1"/>
</dbReference>
<dbReference type="SUPFAM" id="SSF51161">
    <property type="entry name" value="Trimeric LpxA-like enzymes"/>
    <property type="match status" value="1"/>
</dbReference>
<dbReference type="Gene3D" id="2.160.10.10">
    <property type="entry name" value="Hexapeptide repeat proteins"/>
    <property type="match status" value="1"/>
</dbReference>
<keyword evidence="6 8" id="KW-0443">Lipid metabolism</keyword>
<comment type="catalytic activity">
    <reaction evidence="8">
        <text>a (3R)-hydroxyacyl-[ACP] + UDP-N-acetyl-alpha-D-glucosamine = a UDP-3-O-[(3R)-3-hydroxyacyl]-N-acetyl-alpha-D-glucosamine + holo-[ACP]</text>
        <dbReference type="Rhea" id="RHEA:67812"/>
        <dbReference type="Rhea" id="RHEA-COMP:9685"/>
        <dbReference type="Rhea" id="RHEA-COMP:9945"/>
        <dbReference type="ChEBI" id="CHEBI:57705"/>
        <dbReference type="ChEBI" id="CHEBI:64479"/>
        <dbReference type="ChEBI" id="CHEBI:78827"/>
        <dbReference type="ChEBI" id="CHEBI:173225"/>
        <dbReference type="EC" id="2.3.1.129"/>
    </reaction>
</comment>
<evidence type="ECO:0000313" key="11">
    <source>
        <dbReference type="Proteomes" id="UP000477311"/>
    </source>
</evidence>
<dbReference type="NCBIfam" id="NF003657">
    <property type="entry name" value="PRK05289.1"/>
    <property type="match status" value="1"/>
</dbReference>
<dbReference type="CDD" id="cd03351">
    <property type="entry name" value="LbH_UDP-GlcNAc_AT"/>
    <property type="match status" value="1"/>
</dbReference>
<comment type="subunit">
    <text evidence="8">Homotrimer.</text>
</comment>
<dbReference type="Proteomes" id="UP000477311">
    <property type="component" value="Unassembled WGS sequence"/>
</dbReference>
<dbReference type="GO" id="GO:0009245">
    <property type="term" value="P:lipid A biosynthetic process"/>
    <property type="evidence" value="ECO:0007669"/>
    <property type="project" value="UniProtKB-UniRule"/>
</dbReference>
<keyword evidence="4 8" id="KW-0808">Transferase</keyword>
<dbReference type="NCBIfam" id="TIGR01852">
    <property type="entry name" value="lipid_A_lpxA"/>
    <property type="match status" value="1"/>
</dbReference>
<comment type="subcellular location">
    <subcellularLocation>
        <location evidence="8">Cytoplasm</location>
    </subcellularLocation>
</comment>
<proteinExistence type="inferred from homology"/>
<keyword evidence="3 8" id="KW-0441">Lipid A biosynthesis</keyword>
<dbReference type="PROSITE" id="PS00101">
    <property type="entry name" value="HEXAPEP_TRANSFERASES"/>
    <property type="match status" value="1"/>
</dbReference>
<dbReference type="GO" id="GO:0016020">
    <property type="term" value="C:membrane"/>
    <property type="evidence" value="ECO:0007669"/>
    <property type="project" value="GOC"/>
</dbReference>
<dbReference type="GO" id="GO:0005737">
    <property type="term" value="C:cytoplasm"/>
    <property type="evidence" value="ECO:0007669"/>
    <property type="project" value="UniProtKB-SubCell"/>
</dbReference>
<feature type="domain" description="UDP N-acetylglucosamine O-acyltransferase C-terminal" evidence="9">
    <location>
        <begin position="174"/>
        <end position="254"/>
    </location>
</feature>